<protein>
    <recommendedName>
        <fullName evidence="3">BppU N-terminal domain-containing protein</fullName>
    </recommendedName>
</protein>
<evidence type="ECO:0000313" key="2">
    <source>
        <dbReference type="Proteomes" id="UP000051999"/>
    </source>
</evidence>
<gene>
    <name evidence="1" type="ORF">FD35_GL001785</name>
</gene>
<comment type="caution">
    <text evidence="1">The sequence shown here is derived from an EMBL/GenBank/DDBJ whole genome shotgun (WGS) entry which is preliminary data.</text>
</comment>
<dbReference type="EMBL" id="AZFF01000003">
    <property type="protein sequence ID" value="KRL56686.1"/>
    <property type="molecule type" value="Genomic_DNA"/>
</dbReference>
<accession>A0A0R1RKC8</accession>
<name>A0A0R1RKC8_9LACO</name>
<dbReference type="Proteomes" id="UP000051999">
    <property type="component" value="Unassembled WGS sequence"/>
</dbReference>
<evidence type="ECO:0000313" key="1">
    <source>
        <dbReference type="EMBL" id="KRL56686.1"/>
    </source>
</evidence>
<dbReference type="Gene3D" id="2.60.40.3350">
    <property type="match status" value="1"/>
</dbReference>
<proteinExistence type="predicted"/>
<dbReference type="STRING" id="1114972.FD35_GL001785"/>
<dbReference type="RefSeq" id="WP_017262333.1">
    <property type="nucleotide sequence ID" value="NZ_AUAW01000005.1"/>
</dbReference>
<reference evidence="1 2" key="1">
    <citation type="journal article" date="2015" name="Genome Announc.">
        <title>Expanding the biotechnology potential of lactobacilli through comparative genomics of 213 strains and associated genera.</title>
        <authorList>
            <person name="Sun Z."/>
            <person name="Harris H.M."/>
            <person name="McCann A."/>
            <person name="Guo C."/>
            <person name="Argimon S."/>
            <person name="Zhang W."/>
            <person name="Yang X."/>
            <person name="Jeffery I.B."/>
            <person name="Cooney J.C."/>
            <person name="Kagawa T.F."/>
            <person name="Liu W."/>
            <person name="Song Y."/>
            <person name="Salvetti E."/>
            <person name="Wrobel A."/>
            <person name="Rasinkangas P."/>
            <person name="Parkhill J."/>
            <person name="Rea M.C."/>
            <person name="O'Sullivan O."/>
            <person name="Ritari J."/>
            <person name="Douillard F.P."/>
            <person name="Paul Ross R."/>
            <person name="Yang R."/>
            <person name="Briner A.E."/>
            <person name="Felis G.E."/>
            <person name="de Vos W.M."/>
            <person name="Barrangou R."/>
            <person name="Klaenhammer T.R."/>
            <person name="Caufield P.W."/>
            <person name="Cui Y."/>
            <person name="Zhang H."/>
            <person name="O'Toole P.W."/>
        </authorList>
    </citation>
    <scope>NUCLEOTIDE SEQUENCE [LARGE SCALE GENOMIC DNA]</scope>
    <source>
        <strain evidence="1 2">DSM 15814</strain>
    </source>
</reference>
<keyword evidence="2" id="KW-1185">Reference proteome</keyword>
<evidence type="ECO:0008006" key="3">
    <source>
        <dbReference type="Google" id="ProtNLM"/>
    </source>
</evidence>
<sequence length="351" mass="38168">MDTRLSPTGELTLPLKLTLGKGLFMYEGAATLDVTSVLRLRQGDDNDALPVQLYREDGTLCNLQGAQINTVITDDNDKQIGVPMSGEITDIANGLANVRFPQPTLTTQGLIKFFIEVITGDGVKSTMDLSTTVLAGREYLSFNYDPYKDDWATFKASLLQDADFKNWMNQVDAYVQKEKDTQAAAQANQKAVESAGAVLLNADQQKISGKLTVQDIITKDGSNSNLWSKVRSIGGDSGMIPVSLTDGFKQWDIPCAFHKYDLGDTWLVTFMGAVQVLHTFDSNTSIVLCNAPEGIPGWGGGVILDHVTTYGYQSVTYMVPSNATPTVRIINTNALHAGDVLDIGFAYFANK</sequence>
<dbReference type="PATRIC" id="fig|1114972.6.peg.1820"/>
<dbReference type="AlphaFoldDB" id="A0A0R1RKC8"/>
<organism evidence="1 2">
    <name type="scientific">Furfurilactobacillus rossiae DSM 15814</name>
    <dbReference type="NCBI Taxonomy" id="1114972"/>
    <lineage>
        <taxon>Bacteria</taxon>
        <taxon>Bacillati</taxon>
        <taxon>Bacillota</taxon>
        <taxon>Bacilli</taxon>
        <taxon>Lactobacillales</taxon>
        <taxon>Lactobacillaceae</taxon>
        <taxon>Furfurilactobacillus</taxon>
    </lineage>
</organism>